<evidence type="ECO:0000256" key="1">
    <source>
        <dbReference type="SAM" id="SignalP"/>
    </source>
</evidence>
<dbReference type="RefSeq" id="WP_263370238.1">
    <property type="nucleotide sequence ID" value="NZ_JAGSYD010000001.1"/>
</dbReference>
<gene>
    <name evidence="2" type="ORF">ACFQBQ_13500</name>
</gene>
<evidence type="ECO:0008006" key="4">
    <source>
        <dbReference type="Google" id="ProtNLM"/>
    </source>
</evidence>
<feature type="signal peptide" evidence="1">
    <location>
        <begin position="1"/>
        <end position="22"/>
    </location>
</feature>
<dbReference type="Gene3D" id="2.40.10.500">
    <property type="match status" value="1"/>
</dbReference>
<name>A0ABW1ZD36_9BACT</name>
<dbReference type="EMBL" id="JBHSWI010000001">
    <property type="protein sequence ID" value="MFC6646582.1"/>
    <property type="molecule type" value="Genomic_DNA"/>
</dbReference>
<feature type="chain" id="PRO_5046675178" description="NHL repeat containing protein" evidence="1">
    <location>
        <begin position="23"/>
        <end position="666"/>
    </location>
</feature>
<organism evidence="2 3">
    <name type="scientific">Granulicella cerasi</name>
    <dbReference type="NCBI Taxonomy" id="741063"/>
    <lineage>
        <taxon>Bacteria</taxon>
        <taxon>Pseudomonadati</taxon>
        <taxon>Acidobacteriota</taxon>
        <taxon>Terriglobia</taxon>
        <taxon>Terriglobales</taxon>
        <taxon>Acidobacteriaceae</taxon>
        <taxon>Granulicella</taxon>
    </lineage>
</organism>
<dbReference type="PROSITE" id="PS51257">
    <property type="entry name" value="PROKAR_LIPOPROTEIN"/>
    <property type="match status" value="1"/>
</dbReference>
<keyword evidence="3" id="KW-1185">Reference proteome</keyword>
<accession>A0ABW1ZD36</accession>
<keyword evidence="1" id="KW-0732">Signal</keyword>
<comment type="caution">
    <text evidence="2">The sequence shown here is derived from an EMBL/GenBank/DDBJ whole genome shotgun (WGS) entry which is preliminary data.</text>
</comment>
<evidence type="ECO:0000313" key="2">
    <source>
        <dbReference type="EMBL" id="MFC6646582.1"/>
    </source>
</evidence>
<dbReference type="Gene3D" id="2.120.10.30">
    <property type="entry name" value="TolB, C-terminal domain"/>
    <property type="match status" value="1"/>
</dbReference>
<proteinExistence type="predicted"/>
<evidence type="ECO:0000313" key="3">
    <source>
        <dbReference type="Proteomes" id="UP001596391"/>
    </source>
</evidence>
<reference evidence="3" key="1">
    <citation type="journal article" date="2019" name="Int. J. Syst. Evol. Microbiol.">
        <title>The Global Catalogue of Microorganisms (GCM) 10K type strain sequencing project: providing services to taxonomists for standard genome sequencing and annotation.</title>
        <authorList>
            <consortium name="The Broad Institute Genomics Platform"/>
            <consortium name="The Broad Institute Genome Sequencing Center for Infectious Disease"/>
            <person name="Wu L."/>
            <person name="Ma J."/>
        </authorList>
    </citation>
    <scope>NUCLEOTIDE SEQUENCE [LARGE SCALE GENOMIC DNA]</scope>
    <source>
        <strain evidence="3">CGMCC 1.16026</strain>
    </source>
</reference>
<dbReference type="SUPFAM" id="SSF101898">
    <property type="entry name" value="NHL repeat"/>
    <property type="match status" value="1"/>
</dbReference>
<dbReference type="InterPro" id="IPR011042">
    <property type="entry name" value="6-blade_b-propeller_TolB-like"/>
</dbReference>
<dbReference type="Proteomes" id="UP001596391">
    <property type="component" value="Unassembled WGS sequence"/>
</dbReference>
<protein>
    <recommendedName>
        <fullName evidence="4">NHL repeat containing protein</fullName>
    </recommendedName>
</protein>
<sequence>MRKSLFHLAVLAASAASTLALTGCSAMNVTASSPLQSAGVALKGNVHGGSQPVSGANIYLLAANQNGYSTSNTNTSVSLLTSATGSRYGALGYYTTTDANGNFSISGDYTCTAGQQVYLVAVGGDPGTGVTNNQAILEATILGACPSSGNFASATPYLSVNEVTTVAAAYSLAGYAVDGYHVGAPASTALAAAHPTSAAGLANAFGTFPLLVNVGTGVANTNTGATAGKGVVPQAEINTLANILSSCVNSTNSNSSASANCTTLFANATSDGTSNGTVPTEIFSAALNIAHNPAANINALCSLQSGTGAPFQPSLPCTTNNLPNDFTISIQYPESNGSSLNDLAVDNAGNIVVAGSGGVIAVYSAASGYKESSLPLGTSRNFTKVAVSNNRIVASATSTAGVSSDGLAVLSTDFNSFKWLPSNNPNNTAVAPGGASFSPDQSTFYVADSTSGAGGILRYGITFGDSAGSDTYTLLGESTTNFNQPVRTAVDFSGNVYANNLSNYIVAEVDAAGATVGTRSLAYSNGSSGLAVDQLGRIWVTSVSGGAAGWISSSSSAYSGANSGQYYATGVAIDGANHAWLSNTVKSGVQSISESAADASGLSGANGFRPTTSDATTFSSIAVDGSGNVWVTSASHLYEFVGAATPVVTPIVASLASPYTTAASKP</sequence>